<evidence type="ECO:0000313" key="3">
    <source>
        <dbReference type="Proteomes" id="UP001152607"/>
    </source>
</evidence>
<keyword evidence="3" id="KW-1185">Reference proteome</keyword>
<feature type="region of interest" description="Disordered" evidence="1">
    <location>
        <begin position="53"/>
        <end position="74"/>
    </location>
</feature>
<reference evidence="2" key="1">
    <citation type="submission" date="2023-01" db="EMBL/GenBank/DDBJ databases">
        <authorList>
            <person name="Van Ghelder C."/>
            <person name="Rancurel C."/>
        </authorList>
    </citation>
    <scope>NUCLEOTIDE SEQUENCE</scope>
    <source>
        <strain evidence="2">CNCM I-4278</strain>
    </source>
</reference>
<dbReference type="EMBL" id="CAOQHR010000008">
    <property type="protein sequence ID" value="CAI6338641.1"/>
    <property type="molecule type" value="Genomic_DNA"/>
</dbReference>
<proteinExistence type="predicted"/>
<dbReference type="Proteomes" id="UP001152607">
    <property type="component" value="Unassembled WGS sequence"/>
</dbReference>
<evidence type="ECO:0000313" key="2">
    <source>
        <dbReference type="EMBL" id="CAI6338641.1"/>
    </source>
</evidence>
<comment type="caution">
    <text evidence="2">The sequence shown here is derived from an EMBL/GenBank/DDBJ whole genome shotgun (WGS) entry which is preliminary data.</text>
</comment>
<evidence type="ECO:0000256" key="1">
    <source>
        <dbReference type="SAM" id="MobiDB-lite"/>
    </source>
</evidence>
<organism evidence="2 3">
    <name type="scientific">Periconia digitata</name>
    <dbReference type="NCBI Taxonomy" id="1303443"/>
    <lineage>
        <taxon>Eukaryota</taxon>
        <taxon>Fungi</taxon>
        <taxon>Dikarya</taxon>
        <taxon>Ascomycota</taxon>
        <taxon>Pezizomycotina</taxon>
        <taxon>Dothideomycetes</taxon>
        <taxon>Pleosporomycetidae</taxon>
        <taxon>Pleosporales</taxon>
        <taxon>Massarineae</taxon>
        <taxon>Periconiaceae</taxon>
        <taxon>Periconia</taxon>
    </lineage>
</organism>
<name>A0A9W4UM06_9PLEO</name>
<accession>A0A9W4UM06</accession>
<protein>
    <submittedName>
        <fullName evidence="2">Uncharacterized protein</fullName>
    </submittedName>
</protein>
<dbReference type="AlphaFoldDB" id="A0A9W4UM06"/>
<gene>
    <name evidence="2" type="ORF">PDIGIT_LOCUS11772</name>
</gene>
<sequence>MPCFPSRKRTEKTPAAGPPAMDVLLTFQSCPSPLQYTRPGSTPPEATYHRPAAASIHVPEAAKPNSPSSAAGIP</sequence>
<feature type="compositionally biased region" description="Polar residues" evidence="1">
    <location>
        <begin position="65"/>
        <end position="74"/>
    </location>
</feature>